<dbReference type="InterPro" id="IPR010918">
    <property type="entry name" value="PurM-like_C_dom"/>
</dbReference>
<dbReference type="EMBL" id="JBHSZH010000005">
    <property type="protein sequence ID" value="MFC7080506.1"/>
    <property type="molecule type" value="Genomic_DNA"/>
</dbReference>
<dbReference type="Proteomes" id="UP001596407">
    <property type="component" value="Unassembled WGS sequence"/>
</dbReference>
<dbReference type="PANTHER" id="PTHR43555:SF1">
    <property type="entry name" value="PHOSPHORIBOSYLFORMYLGLYCINAMIDINE SYNTHASE SUBUNIT PURL"/>
    <property type="match status" value="1"/>
</dbReference>
<feature type="domain" description="PurM-like C-terminal" evidence="2">
    <location>
        <begin position="23"/>
        <end position="152"/>
    </location>
</feature>
<dbReference type="PANTHER" id="PTHR43555">
    <property type="entry name" value="PHOSPHORIBOSYLFORMYLGLYCINAMIDINE SYNTHASE SUBUNIT PURL"/>
    <property type="match status" value="1"/>
</dbReference>
<dbReference type="AlphaFoldDB" id="A0ABD5WJ59"/>
<feature type="region of interest" description="Disordered" evidence="1">
    <location>
        <begin position="1"/>
        <end position="54"/>
    </location>
</feature>
<comment type="caution">
    <text evidence="3">The sequence shown here is derived from an EMBL/GenBank/DDBJ whole genome shotgun (WGS) entry which is preliminary data.</text>
</comment>
<dbReference type="SUPFAM" id="SSF56042">
    <property type="entry name" value="PurM C-terminal domain-like"/>
    <property type="match status" value="1"/>
</dbReference>
<organism evidence="3 4">
    <name type="scientific">Halorussus caseinilyticus</name>
    <dbReference type="NCBI Taxonomy" id="3034025"/>
    <lineage>
        <taxon>Archaea</taxon>
        <taxon>Methanobacteriati</taxon>
        <taxon>Methanobacteriota</taxon>
        <taxon>Stenosarchaea group</taxon>
        <taxon>Halobacteria</taxon>
        <taxon>Halobacteriales</taxon>
        <taxon>Haladaptataceae</taxon>
        <taxon>Halorussus</taxon>
    </lineage>
</organism>
<evidence type="ECO:0000259" key="2">
    <source>
        <dbReference type="Pfam" id="PF02769"/>
    </source>
</evidence>
<keyword evidence="4" id="KW-1185">Reference proteome</keyword>
<evidence type="ECO:0000313" key="3">
    <source>
        <dbReference type="EMBL" id="MFC7080506.1"/>
    </source>
</evidence>
<sequence>MTGTKEGYDAPPAALSDDAADSTLLAVGDSGGDRLGGSEYLAQTGGSDRFPALPENPREVVETLAEIADHEATAAVHDVSHGGLAVALAEMVTDEAGATADVASVEALFAETPGRAVVATTDAEAVREAFEGVAPVAELGEADDSGALSLTVDGESLNYGAAEIADLRDVLARELD</sequence>
<dbReference type="InterPro" id="IPR036676">
    <property type="entry name" value="PurM-like_C_sf"/>
</dbReference>
<evidence type="ECO:0000256" key="1">
    <source>
        <dbReference type="SAM" id="MobiDB-lite"/>
    </source>
</evidence>
<dbReference type="Pfam" id="PF02769">
    <property type="entry name" value="AIRS_C"/>
    <property type="match status" value="1"/>
</dbReference>
<reference evidence="3 4" key="1">
    <citation type="journal article" date="2019" name="Int. J. Syst. Evol. Microbiol.">
        <title>The Global Catalogue of Microorganisms (GCM) 10K type strain sequencing project: providing services to taxonomists for standard genome sequencing and annotation.</title>
        <authorList>
            <consortium name="The Broad Institute Genomics Platform"/>
            <consortium name="The Broad Institute Genome Sequencing Center for Infectious Disease"/>
            <person name="Wu L."/>
            <person name="Ma J."/>
        </authorList>
    </citation>
    <scope>NUCLEOTIDE SEQUENCE [LARGE SCALE GENOMIC DNA]</scope>
    <source>
        <strain evidence="3 4">DT72</strain>
    </source>
</reference>
<protein>
    <submittedName>
        <fullName evidence="3">AIR synthase-related protein</fullName>
    </submittedName>
</protein>
<feature type="compositionally biased region" description="Low complexity" evidence="1">
    <location>
        <begin position="9"/>
        <end position="26"/>
    </location>
</feature>
<gene>
    <name evidence="3" type="ORF">ACFQJ6_10640</name>
</gene>
<dbReference type="RefSeq" id="WP_382210395.1">
    <property type="nucleotide sequence ID" value="NZ_JBHSZH010000005.1"/>
</dbReference>
<evidence type="ECO:0000313" key="4">
    <source>
        <dbReference type="Proteomes" id="UP001596407"/>
    </source>
</evidence>
<name>A0ABD5WJ59_9EURY</name>
<proteinExistence type="predicted"/>
<dbReference type="Gene3D" id="3.90.650.10">
    <property type="entry name" value="PurM-like C-terminal domain"/>
    <property type="match status" value="1"/>
</dbReference>
<accession>A0ABD5WJ59</accession>
<dbReference type="InterPro" id="IPR010074">
    <property type="entry name" value="PRibForGlyAmidine_synth_PurL"/>
</dbReference>